<proteinExistence type="predicted"/>
<dbReference type="InterPro" id="IPR010998">
    <property type="entry name" value="Integrase_recombinase_N"/>
</dbReference>
<dbReference type="Gene3D" id="1.10.150.130">
    <property type="match status" value="1"/>
</dbReference>
<dbReference type="AlphaFoldDB" id="A0A5C6APJ2"/>
<comment type="caution">
    <text evidence="2">The sequence shown here is derived from an EMBL/GenBank/DDBJ whole genome shotgun (WGS) entry which is preliminary data.</text>
</comment>
<evidence type="ECO:0008006" key="4">
    <source>
        <dbReference type="Google" id="ProtNLM"/>
    </source>
</evidence>
<evidence type="ECO:0000313" key="2">
    <source>
        <dbReference type="EMBL" id="TWU01438.1"/>
    </source>
</evidence>
<reference evidence="2 3" key="1">
    <citation type="submission" date="2019-02" db="EMBL/GenBank/DDBJ databases">
        <title>Deep-cultivation of Planctomycetes and their phenomic and genomic characterization uncovers novel biology.</title>
        <authorList>
            <person name="Wiegand S."/>
            <person name="Jogler M."/>
            <person name="Boedeker C."/>
            <person name="Pinto D."/>
            <person name="Vollmers J."/>
            <person name="Rivas-Marin E."/>
            <person name="Kohn T."/>
            <person name="Peeters S.H."/>
            <person name="Heuer A."/>
            <person name="Rast P."/>
            <person name="Oberbeckmann S."/>
            <person name="Bunk B."/>
            <person name="Jeske O."/>
            <person name="Meyerdierks A."/>
            <person name="Storesund J.E."/>
            <person name="Kallscheuer N."/>
            <person name="Luecker S."/>
            <person name="Lage O.M."/>
            <person name="Pohl T."/>
            <person name="Merkel B.J."/>
            <person name="Hornburger P."/>
            <person name="Mueller R.-W."/>
            <person name="Bruemmer F."/>
            <person name="Labrenz M."/>
            <person name="Spormann A.M."/>
            <person name="Op Den Camp H."/>
            <person name="Overmann J."/>
            <person name="Amann R."/>
            <person name="Jetten M.S.M."/>
            <person name="Mascher T."/>
            <person name="Medema M.H."/>
            <person name="Devos D.P."/>
            <person name="Kaster A.-K."/>
            <person name="Ovreas L."/>
            <person name="Rohde M."/>
            <person name="Galperin M.Y."/>
            <person name="Jogler C."/>
        </authorList>
    </citation>
    <scope>NUCLEOTIDE SEQUENCE [LARGE SCALE GENOMIC DNA]</scope>
    <source>
        <strain evidence="2 3">Pla100</strain>
    </source>
</reference>
<protein>
    <recommendedName>
        <fullName evidence="4">Integrase SAM-like N-terminal domain-containing protein</fullName>
    </recommendedName>
</protein>
<evidence type="ECO:0000256" key="1">
    <source>
        <dbReference type="ARBA" id="ARBA00023125"/>
    </source>
</evidence>
<dbReference type="EMBL" id="SJPM01000002">
    <property type="protein sequence ID" value="TWU01438.1"/>
    <property type="molecule type" value="Genomic_DNA"/>
</dbReference>
<keyword evidence="1" id="KW-0238">DNA-binding</keyword>
<dbReference type="GO" id="GO:0003677">
    <property type="term" value="F:DNA binding"/>
    <property type="evidence" value="ECO:0007669"/>
    <property type="project" value="UniProtKB-KW"/>
</dbReference>
<dbReference type="Proteomes" id="UP000316213">
    <property type="component" value="Unassembled WGS sequence"/>
</dbReference>
<sequence>MITDDGMESIVYGRFIHTKLEALARAEKIKQMCQGEMDEIEDVVGHIDPKEPDVIQNLRRAIRGRHDKLETERAYVYNVRAFMRERGLKCQADFDKITAADIEAHLTDSLRTLFTHETSSWGSKKMWGTKRLPACGNKNTGWKPMPLL</sequence>
<accession>A0A5C6APJ2</accession>
<evidence type="ECO:0000313" key="3">
    <source>
        <dbReference type="Proteomes" id="UP000316213"/>
    </source>
</evidence>
<organism evidence="2 3">
    <name type="scientific">Neorhodopirellula pilleata</name>
    <dbReference type="NCBI Taxonomy" id="2714738"/>
    <lineage>
        <taxon>Bacteria</taxon>
        <taxon>Pseudomonadati</taxon>
        <taxon>Planctomycetota</taxon>
        <taxon>Planctomycetia</taxon>
        <taxon>Pirellulales</taxon>
        <taxon>Pirellulaceae</taxon>
        <taxon>Neorhodopirellula</taxon>
    </lineage>
</organism>
<keyword evidence="3" id="KW-1185">Reference proteome</keyword>
<gene>
    <name evidence="2" type="ORF">Pla100_11650</name>
</gene>
<name>A0A5C6APJ2_9BACT</name>